<comment type="catalytic activity">
    <reaction evidence="12">
        <text>GMP + ATP = GDP + ADP</text>
        <dbReference type="Rhea" id="RHEA:20780"/>
        <dbReference type="ChEBI" id="CHEBI:30616"/>
        <dbReference type="ChEBI" id="CHEBI:58115"/>
        <dbReference type="ChEBI" id="CHEBI:58189"/>
        <dbReference type="ChEBI" id="CHEBI:456216"/>
        <dbReference type="EC" id="2.7.4.8"/>
    </reaction>
</comment>
<dbReference type="Gene3D" id="3.40.50.300">
    <property type="entry name" value="P-loop containing nucleotide triphosphate hydrolases"/>
    <property type="match status" value="1"/>
</dbReference>
<evidence type="ECO:0000256" key="12">
    <source>
        <dbReference type="ARBA" id="ARBA00048594"/>
    </source>
</evidence>
<reference evidence="14 15" key="1">
    <citation type="journal article" date="2016" name="Nat. Commun.">
        <title>Thousands of microbial genomes shed light on interconnected biogeochemical processes in an aquifer system.</title>
        <authorList>
            <person name="Anantharaman K."/>
            <person name="Brown C.T."/>
            <person name="Hug L.A."/>
            <person name="Sharon I."/>
            <person name="Castelle C.J."/>
            <person name="Probst A.J."/>
            <person name="Thomas B.C."/>
            <person name="Singh A."/>
            <person name="Wilkins M.J."/>
            <person name="Karaoz U."/>
            <person name="Brodie E.L."/>
            <person name="Williams K.H."/>
            <person name="Hubbard S.S."/>
            <person name="Banfield J.F."/>
        </authorList>
    </citation>
    <scope>NUCLEOTIDE SEQUENCE [LARGE SCALE GENOMIC DNA]</scope>
</reference>
<dbReference type="FunFam" id="3.30.63.10:FF:000005">
    <property type="entry name" value="Guanylate kinase"/>
    <property type="match status" value="1"/>
</dbReference>
<dbReference type="InterPro" id="IPR008145">
    <property type="entry name" value="GK/Ca_channel_bsu"/>
</dbReference>
<keyword evidence="6" id="KW-0963">Cytoplasm</keyword>
<evidence type="ECO:0000256" key="10">
    <source>
        <dbReference type="ARBA" id="ARBA00022840"/>
    </source>
</evidence>
<evidence type="ECO:0000256" key="8">
    <source>
        <dbReference type="ARBA" id="ARBA00022741"/>
    </source>
</evidence>
<dbReference type="SUPFAM" id="SSF52540">
    <property type="entry name" value="P-loop containing nucleoside triphosphate hydrolases"/>
    <property type="match status" value="1"/>
</dbReference>
<evidence type="ECO:0000256" key="2">
    <source>
        <dbReference type="ARBA" id="ARBA00004496"/>
    </source>
</evidence>
<accession>A0A1F5SQI4</accession>
<comment type="function">
    <text evidence="1">Essential for recycling GMP and indirectly, cGMP.</text>
</comment>
<evidence type="ECO:0000256" key="7">
    <source>
        <dbReference type="ARBA" id="ARBA00022679"/>
    </source>
</evidence>
<dbReference type="GO" id="GO:0005829">
    <property type="term" value="C:cytosol"/>
    <property type="evidence" value="ECO:0007669"/>
    <property type="project" value="TreeGrafter"/>
</dbReference>
<evidence type="ECO:0000256" key="1">
    <source>
        <dbReference type="ARBA" id="ARBA00003531"/>
    </source>
</evidence>
<protein>
    <recommendedName>
        <fullName evidence="5">Guanylate kinase</fullName>
        <ecNumber evidence="4">2.7.4.8</ecNumber>
    </recommendedName>
    <alternativeName>
        <fullName evidence="11">GMP kinase</fullName>
    </alternativeName>
</protein>
<proteinExistence type="inferred from homology"/>
<keyword evidence="9 14" id="KW-0418">Kinase</keyword>
<dbReference type="Gene3D" id="3.30.63.10">
    <property type="entry name" value="Guanylate Kinase phosphate binding domain"/>
    <property type="match status" value="1"/>
</dbReference>
<gene>
    <name evidence="14" type="ORF">A2242_00820</name>
</gene>
<dbReference type="PANTHER" id="PTHR23117">
    <property type="entry name" value="GUANYLATE KINASE-RELATED"/>
    <property type="match status" value="1"/>
</dbReference>
<dbReference type="PROSITE" id="PS50052">
    <property type="entry name" value="GUANYLATE_KINASE_2"/>
    <property type="match status" value="1"/>
</dbReference>
<dbReference type="EC" id="2.7.4.8" evidence="4"/>
<evidence type="ECO:0000313" key="15">
    <source>
        <dbReference type="Proteomes" id="UP000178925"/>
    </source>
</evidence>
<dbReference type="STRING" id="1797995.A2242_00820"/>
<comment type="similarity">
    <text evidence="3">Belongs to the guanylate kinase family.</text>
</comment>
<evidence type="ECO:0000256" key="3">
    <source>
        <dbReference type="ARBA" id="ARBA00005790"/>
    </source>
</evidence>
<evidence type="ECO:0000256" key="9">
    <source>
        <dbReference type="ARBA" id="ARBA00022777"/>
    </source>
</evidence>
<dbReference type="Pfam" id="PF00625">
    <property type="entry name" value="Guanylate_kin"/>
    <property type="match status" value="1"/>
</dbReference>
<dbReference type="NCBIfam" id="TIGR03263">
    <property type="entry name" value="guanyl_kin"/>
    <property type="match status" value="1"/>
</dbReference>
<dbReference type="AlphaFoldDB" id="A0A1F5SQI4"/>
<keyword evidence="10" id="KW-0067">ATP-binding</keyword>
<organism evidence="14 15">
    <name type="scientific">Candidatus Falkowbacteria bacterium RIFOXYA2_FULL_47_9</name>
    <dbReference type="NCBI Taxonomy" id="1797995"/>
    <lineage>
        <taxon>Bacteria</taxon>
        <taxon>Candidatus Falkowiibacteriota</taxon>
    </lineage>
</organism>
<evidence type="ECO:0000256" key="11">
    <source>
        <dbReference type="ARBA" id="ARBA00030128"/>
    </source>
</evidence>
<dbReference type="InterPro" id="IPR027417">
    <property type="entry name" value="P-loop_NTPase"/>
</dbReference>
<dbReference type="PANTHER" id="PTHR23117:SF13">
    <property type="entry name" value="GUANYLATE KINASE"/>
    <property type="match status" value="1"/>
</dbReference>
<sequence>MNRLFVISGPSAVGKNTVIDGVKKMLPVVEETISCTTRAPRSGEVNSVHYYFLTDDAFKDKIAHNEFLETFTVHGMRYGTLKSEVERIQKNNHLPLAVIDVQGALCLKQHYPDTILIFIKPDSWEELERRLRARNTKPEELELRLRNAQNELMQAKFFDYQIINHTGQPAEAITEVSDVIKNTLIIDKK</sequence>
<dbReference type="Proteomes" id="UP000178925">
    <property type="component" value="Unassembled WGS sequence"/>
</dbReference>
<evidence type="ECO:0000256" key="6">
    <source>
        <dbReference type="ARBA" id="ARBA00022490"/>
    </source>
</evidence>
<dbReference type="EMBL" id="MFGC01000004">
    <property type="protein sequence ID" value="OGF28909.1"/>
    <property type="molecule type" value="Genomic_DNA"/>
</dbReference>
<evidence type="ECO:0000256" key="4">
    <source>
        <dbReference type="ARBA" id="ARBA00012961"/>
    </source>
</evidence>
<dbReference type="CDD" id="cd00071">
    <property type="entry name" value="GMPK"/>
    <property type="match status" value="1"/>
</dbReference>
<keyword evidence="8" id="KW-0547">Nucleotide-binding</keyword>
<dbReference type="GO" id="GO:0005524">
    <property type="term" value="F:ATP binding"/>
    <property type="evidence" value="ECO:0007669"/>
    <property type="project" value="UniProtKB-KW"/>
</dbReference>
<feature type="domain" description="Guanylate kinase-like" evidence="13">
    <location>
        <begin position="2"/>
        <end position="181"/>
    </location>
</feature>
<name>A0A1F5SQI4_9BACT</name>
<evidence type="ECO:0000259" key="13">
    <source>
        <dbReference type="PROSITE" id="PS50052"/>
    </source>
</evidence>
<dbReference type="InterPro" id="IPR008144">
    <property type="entry name" value="Guanylate_kin-like_dom"/>
</dbReference>
<keyword evidence="7" id="KW-0808">Transferase</keyword>
<dbReference type="GO" id="GO:0004385">
    <property type="term" value="F:GMP kinase activity"/>
    <property type="evidence" value="ECO:0007669"/>
    <property type="project" value="UniProtKB-EC"/>
</dbReference>
<evidence type="ECO:0000313" key="14">
    <source>
        <dbReference type="EMBL" id="OGF28909.1"/>
    </source>
</evidence>
<evidence type="ECO:0000256" key="5">
    <source>
        <dbReference type="ARBA" id="ARBA00016296"/>
    </source>
</evidence>
<dbReference type="InterPro" id="IPR017665">
    <property type="entry name" value="Guanylate_kinase"/>
</dbReference>
<dbReference type="SMART" id="SM00072">
    <property type="entry name" value="GuKc"/>
    <property type="match status" value="1"/>
</dbReference>
<comment type="caution">
    <text evidence="14">The sequence shown here is derived from an EMBL/GenBank/DDBJ whole genome shotgun (WGS) entry which is preliminary data.</text>
</comment>
<comment type="subcellular location">
    <subcellularLocation>
        <location evidence="2">Cytoplasm</location>
    </subcellularLocation>
</comment>